<dbReference type="CDD" id="cd12344">
    <property type="entry name" value="RRM1_SECp43_like"/>
    <property type="match status" value="1"/>
</dbReference>
<comment type="caution">
    <text evidence="6">The sequence shown here is derived from an EMBL/GenBank/DDBJ whole genome shotgun (WGS) entry which is preliminary data.</text>
</comment>
<proteinExistence type="predicted"/>
<dbReference type="Pfam" id="PF00076">
    <property type="entry name" value="RRM_1"/>
    <property type="match status" value="2"/>
</dbReference>
<dbReference type="PANTHER" id="PTHR47640:SF10">
    <property type="entry name" value="TRNA SELENOCYSTEINE 1-ASSOCIATED PROTEIN 1-RELATED"/>
    <property type="match status" value="1"/>
</dbReference>
<dbReference type="PROSITE" id="PS50102">
    <property type="entry name" value="RRM"/>
    <property type="match status" value="2"/>
</dbReference>
<feature type="compositionally biased region" description="Polar residues" evidence="4">
    <location>
        <begin position="237"/>
        <end position="246"/>
    </location>
</feature>
<dbReference type="SMART" id="SM00360">
    <property type="entry name" value="RRM"/>
    <property type="match status" value="2"/>
</dbReference>
<protein>
    <submittedName>
        <fullName evidence="6">RNA recognition motif domain-containing protein</fullName>
    </submittedName>
</protein>
<keyword evidence="2 3" id="KW-0694">RNA-binding</keyword>
<evidence type="ECO:0000256" key="1">
    <source>
        <dbReference type="ARBA" id="ARBA00022737"/>
    </source>
</evidence>
<dbReference type="SUPFAM" id="SSF54928">
    <property type="entry name" value="RNA-binding domain, RBD"/>
    <property type="match status" value="1"/>
</dbReference>
<dbReference type="GO" id="GO:0003729">
    <property type="term" value="F:mRNA binding"/>
    <property type="evidence" value="ECO:0007669"/>
    <property type="project" value="InterPro"/>
</dbReference>
<dbReference type="Proteomes" id="UP001201812">
    <property type="component" value="Unassembled WGS sequence"/>
</dbReference>
<dbReference type="GO" id="GO:0006376">
    <property type="term" value="P:mRNA splice site recognition"/>
    <property type="evidence" value="ECO:0007669"/>
    <property type="project" value="TreeGrafter"/>
</dbReference>
<evidence type="ECO:0000256" key="3">
    <source>
        <dbReference type="PROSITE-ProRule" id="PRU00176"/>
    </source>
</evidence>
<dbReference type="EMBL" id="JAKKPZ010000004">
    <property type="protein sequence ID" value="KAI1722108.1"/>
    <property type="molecule type" value="Genomic_DNA"/>
</dbReference>
<dbReference type="AlphaFoldDB" id="A0AAD4RAR0"/>
<sequence length="399" mass="44127">MMQPGMMGLTGEMDYGGGGGTPSQMQMGEQNPMTLCNPETTLWMGDLKMDWDVDFIKSAFQNFGHEAQNVKMVTDRSGTRPASYCFVEFVDAESARNAMLALAGRSIPNDPERNKFNLSFANSPNQFPEHNLFASNLDSRVDDVALFRVFGAKYPSCRGAKVYRNYDGSSREFGFVRFTDEMDQQKALIEMNKYRLKGREIVLKLAQPKERGRGGGRGYSSRGGSYSGGSGFGNRPRYSSNFGQQSSFAPAIPNPQIYGANHGMAGFGAPVQPYNTMGAQAPYGSSQYSGGSMAPKQDYQYRGSRSGSRDYDSYRSHRSSYQSNRHQQPLAPAPLAPAVPPPVYFEGEEPLTADEHNELLMGMSADFFTMLESSRWSRVAVPIDARTKELTTLFYSNGL</sequence>
<evidence type="ECO:0000256" key="2">
    <source>
        <dbReference type="ARBA" id="ARBA00022884"/>
    </source>
</evidence>
<keyword evidence="7" id="KW-1185">Reference proteome</keyword>
<dbReference type="InterPro" id="IPR000504">
    <property type="entry name" value="RRM_dom"/>
</dbReference>
<evidence type="ECO:0000256" key="4">
    <source>
        <dbReference type="SAM" id="MobiDB-lite"/>
    </source>
</evidence>
<evidence type="ECO:0000259" key="5">
    <source>
        <dbReference type="PROSITE" id="PS50102"/>
    </source>
</evidence>
<evidence type="ECO:0000313" key="6">
    <source>
        <dbReference type="EMBL" id="KAI1722108.1"/>
    </source>
</evidence>
<name>A0AAD4RAR0_9BILA</name>
<evidence type="ECO:0000313" key="7">
    <source>
        <dbReference type="Proteomes" id="UP001201812"/>
    </source>
</evidence>
<dbReference type="InterPro" id="IPR035979">
    <property type="entry name" value="RBD_domain_sf"/>
</dbReference>
<dbReference type="GO" id="GO:0005829">
    <property type="term" value="C:cytosol"/>
    <property type="evidence" value="ECO:0007669"/>
    <property type="project" value="TreeGrafter"/>
</dbReference>
<accession>A0AAD4RAR0</accession>
<feature type="region of interest" description="Disordered" evidence="4">
    <location>
        <begin position="286"/>
        <end position="338"/>
    </location>
</feature>
<organism evidence="6 7">
    <name type="scientific">Ditylenchus destructor</name>
    <dbReference type="NCBI Taxonomy" id="166010"/>
    <lineage>
        <taxon>Eukaryota</taxon>
        <taxon>Metazoa</taxon>
        <taxon>Ecdysozoa</taxon>
        <taxon>Nematoda</taxon>
        <taxon>Chromadorea</taxon>
        <taxon>Rhabditida</taxon>
        <taxon>Tylenchina</taxon>
        <taxon>Tylenchomorpha</taxon>
        <taxon>Sphaerularioidea</taxon>
        <taxon>Anguinidae</taxon>
        <taxon>Anguininae</taxon>
        <taxon>Ditylenchus</taxon>
    </lineage>
</organism>
<feature type="domain" description="RRM" evidence="5">
    <location>
        <begin position="130"/>
        <end position="208"/>
    </location>
</feature>
<gene>
    <name evidence="6" type="ORF">DdX_04412</name>
</gene>
<feature type="compositionally biased region" description="Low complexity" evidence="4">
    <location>
        <begin position="319"/>
        <end position="330"/>
    </location>
</feature>
<dbReference type="InterPro" id="IPR012677">
    <property type="entry name" value="Nucleotide-bd_a/b_plait_sf"/>
</dbReference>
<dbReference type="PANTHER" id="PTHR47640">
    <property type="entry name" value="TRNA SELENOCYSTEINE 1-ASSOCIATED PROTEIN 1-RELATED-RELATED"/>
    <property type="match status" value="1"/>
</dbReference>
<dbReference type="InterPro" id="IPR050825">
    <property type="entry name" value="RBM42_RBP45_47-like"/>
</dbReference>
<keyword evidence="1" id="KW-0677">Repeat</keyword>
<feature type="domain" description="RRM" evidence="5">
    <location>
        <begin position="40"/>
        <end position="123"/>
    </location>
</feature>
<feature type="region of interest" description="Disordered" evidence="4">
    <location>
        <begin position="207"/>
        <end position="246"/>
    </location>
</feature>
<reference evidence="6" key="1">
    <citation type="submission" date="2022-01" db="EMBL/GenBank/DDBJ databases">
        <title>Genome Sequence Resource for Two Populations of Ditylenchus destructor, the Migratory Endoparasitic Phytonematode.</title>
        <authorList>
            <person name="Zhang H."/>
            <person name="Lin R."/>
            <person name="Xie B."/>
        </authorList>
    </citation>
    <scope>NUCLEOTIDE SEQUENCE</scope>
    <source>
        <strain evidence="6">BazhouSP</strain>
    </source>
</reference>
<dbReference type="Gene3D" id="3.30.70.330">
    <property type="match status" value="2"/>
</dbReference>